<keyword evidence="3" id="KW-1185">Reference proteome</keyword>
<feature type="region of interest" description="Disordered" evidence="1">
    <location>
        <begin position="255"/>
        <end position="295"/>
    </location>
</feature>
<evidence type="ECO:0000313" key="3">
    <source>
        <dbReference type="Proteomes" id="UP001159363"/>
    </source>
</evidence>
<evidence type="ECO:0000313" key="2">
    <source>
        <dbReference type="EMBL" id="KAJ8881899.1"/>
    </source>
</evidence>
<dbReference type="EMBL" id="JARBHB010000006">
    <property type="protein sequence ID" value="KAJ8881899.1"/>
    <property type="molecule type" value="Genomic_DNA"/>
</dbReference>
<accession>A0ABQ9HCA7</accession>
<sequence length="793" mass="88335">MCDMPTLERRMKKVIARFTTVLILHRPTEEGYQMSKKVYLRQGYQKNSNMNSPRQFSLNHLEQDNFEIRTFKYSVQSVTALQTQRTSKGANKLLDQRVNSKALRGNDEAAASSGTIPVDAVILALVSRHLSHTHKRQDMSWFSTEKFPEGFESQLGLHGYRMYLAECVTSVTYALVAAAKLKQNVNTKAGIGPLETLESFSVTTVTVAMKLSTQLNSCELLESRRSDSDASGHVGARCAWSRQLRRPVVLANRVKATETSRAGVKNQTPVPDRPPPPPPPFHTQTPTHTENDDNEKTQNLWKLRLRGVQAPLQTFQPPYSQRIFLQKKEQTSHTIDINCVAPAANWISCSTSREQLFRKAVVGMMSKIVGRARGDPGTLMPPSLRKALASRLRRQLTTSTDTQQCRHSFMAQYKSKICCTSHCNKYAAKLFPCLKIGVKTSNKDDGCKGEDGTGESDTPHAHSCADWLVPPVNSMWSMRRAVENLGATVAERLACSPSTKMNPVQSPAGSRDSRTWESCPTIPLVGGFSRESQFPPPFDYDAAPYSPQSPSSALKTSLQVKSRMCAEIYKGKLTHVPDKPIGTCVLQTELIELLEFSMQECSDLICTVQCHDGNTVRLARRSNEELGMRLHGPLKGQVGKDNEATSGQECDQQESSLRTASFRTVESETNRLSSTAIENTTVWVTSLSSCLCTGEQLIEVGGTPRDDRAVQWRTSPPFLHYKPFKICMQPVCDEQWSQTSIHKATERAANYTDVSKATVMRIWKKQPETPNEPQTTPGKKDVICESCTSLFTV</sequence>
<organism evidence="2 3">
    <name type="scientific">Dryococelus australis</name>
    <dbReference type="NCBI Taxonomy" id="614101"/>
    <lineage>
        <taxon>Eukaryota</taxon>
        <taxon>Metazoa</taxon>
        <taxon>Ecdysozoa</taxon>
        <taxon>Arthropoda</taxon>
        <taxon>Hexapoda</taxon>
        <taxon>Insecta</taxon>
        <taxon>Pterygota</taxon>
        <taxon>Neoptera</taxon>
        <taxon>Polyneoptera</taxon>
        <taxon>Phasmatodea</taxon>
        <taxon>Verophasmatodea</taxon>
        <taxon>Anareolatae</taxon>
        <taxon>Phasmatidae</taxon>
        <taxon>Eurycanthinae</taxon>
        <taxon>Dryococelus</taxon>
    </lineage>
</organism>
<feature type="compositionally biased region" description="Pro residues" evidence="1">
    <location>
        <begin position="271"/>
        <end position="281"/>
    </location>
</feature>
<proteinExistence type="predicted"/>
<protein>
    <submittedName>
        <fullName evidence="2">Uncharacterized protein</fullName>
    </submittedName>
</protein>
<reference evidence="2 3" key="1">
    <citation type="submission" date="2023-02" db="EMBL/GenBank/DDBJ databases">
        <title>LHISI_Scaffold_Assembly.</title>
        <authorList>
            <person name="Stuart O.P."/>
            <person name="Cleave R."/>
            <person name="Magrath M.J.L."/>
            <person name="Mikheyev A.S."/>
        </authorList>
    </citation>
    <scope>NUCLEOTIDE SEQUENCE [LARGE SCALE GENOMIC DNA]</scope>
    <source>
        <strain evidence="2">Daus_M_001</strain>
        <tissue evidence="2">Leg muscle</tissue>
    </source>
</reference>
<name>A0ABQ9HCA7_9NEOP</name>
<feature type="compositionally biased region" description="Polar residues" evidence="1">
    <location>
        <begin position="644"/>
        <end position="659"/>
    </location>
</feature>
<feature type="region of interest" description="Disordered" evidence="1">
    <location>
        <begin position="631"/>
        <end position="659"/>
    </location>
</feature>
<dbReference type="Proteomes" id="UP001159363">
    <property type="component" value="Chromosome 5"/>
</dbReference>
<evidence type="ECO:0000256" key="1">
    <source>
        <dbReference type="SAM" id="MobiDB-lite"/>
    </source>
</evidence>
<comment type="caution">
    <text evidence="2">The sequence shown here is derived from an EMBL/GenBank/DDBJ whole genome shotgun (WGS) entry which is preliminary data.</text>
</comment>
<gene>
    <name evidence="2" type="ORF">PR048_018385</name>
</gene>